<feature type="compositionally biased region" description="Polar residues" evidence="1">
    <location>
        <begin position="205"/>
        <end position="214"/>
    </location>
</feature>
<dbReference type="Proteomes" id="UP001217417">
    <property type="component" value="Unassembled WGS sequence"/>
</dbReference>
<feature type="compositionally biased region" description="Polar residues" evidence="1">
    <location>
        <begin position="65"/>
        <end position="76"/>
    </location>
</feature>
<feature type="region of interest" description="Disordered" evidence="1">
    <location>
        <begin position="205"/>
        <end position="250"/>
    </location>
</feature>
<reference evidence="2" key="1">
    <citation type="submission" date="2023-03" db="EMBL/GenBank/DDBJ databases">
        <title>Near-Complete genome sequence of Lipomyces tetrasporous NRRL Y-64009, an oleaginous yeast capable of growing on lignocellulosic hydrolysates.</title>
        <authorList>
            <consortium name="Lawrence Berkeley National Laboratory"/>
            <person name="Jagtap S.S."/>
            <person name="Liu J.-J."/>
            <person name="Walukiewicz H.E."/>
            <person name="Pangilinan J."/>
            <person name="Lipzen A."/>
            <person name="Ahrendt S."/>
            <person name="Koriabine M."/>
            <person name="Cobaugh K."/>
            <person name="Salamov A."/>
            <person name="Yoshinaga Y."/>
            <person name="Ng V."/>
            <person name="Daum C."/>
            <person name="Grigoriev I.V."/>
            <person name="Slininger P.J."/>
            <person name="Dien B.S."/>
            <person name="Jin Y.-S."/>
            <person name="Rao C.V."/>
        </authorList>
    </citation>
    <scope>NUCLEOTIDE SEQUENCE</scope>
    <source>
        <strain evidence="2">NRRL Y-64009</strain>
    </source>
</reference>
<comment type="caution">
    <text evidence="2">The sequence shown here is derived from an EMBL/GenBank/DDBJ whole genome shotgun (WGS) entry which is preliminary data.</text>
</comment>
<feature type="compositionally biased region" description="Basic and acidic residues" evidence="1">
    <location>
        <begin position="36"/>
        <end position="58"/>
    </location>
</feature>
<feature type="compositionally biased region" description="Basic and acidic residues" evidence="1">
    <location>
        <begin position="103"/>
        <end position="112"/>
    </location>
</feature>
<evidence type="ECO:0000313" key="2">
    <source>
        <dbReference type="EMBL" id="KAJ8101942.1"/>
    </source>
</evidence>
<feature type="region of interest" description="Disordered" evidence="1">
    <location>
        <begin position="36"/>
        <end position="112"/>
    </location>
</feature>
<sequence>MVYPRRLIERQKKGFYISPEQQLQIDAYRLRERLRQRDIRNRRLSRASEHDDEPERSPDPPADQDLQQSPATSVGSHDTDDDHDDESSVHPIDVAPDDTDNGNGDKTRITHEYPIEPSHCLATLSTAGDEYFHSNPIQDLDLFHLLTSTSSSSFRTMSDQQIYTTSAVYASSAPATSYFSNTNSSVADVYAMSLPLPYTSLSPVASTSHSISHTPQDESDPEPDYTTGRPPSASAPYYTPRSDDHSSSFFTSTPTSSSLSVSSTPELGFLDALLLPDKFVDYGCGFFFPPSPDLVPRHRDRRFSSDADSFFI</sequence>
<dbReference type="AlphaFoldDB" id="A0AAD7QY30"/>
<organism evidence="2 3">
    <name type="scientific">Lipomyces tetrasporus</name>
    <dbReference type="NCBI Taxonomy" id="54092"/>
    <lineage>
        <taxon>Eukaryota</taxon>
        <taxon>Fungi</taxon>
        <taxon>Dikarya</taxon>
        <taxon>Ascomycota</taxon>
        <taxon>Saccharomycotina</taxon>
        <taxon>Lipomycetes</taxon>
        <taxon>Lipomycetales</taxon>
        <taxon>Lipomycetaceae</taxon>
        <taxon>Lipomyces</taxon>
    </lineage>
</organism>
<name>A0AAD7QY30_9ASCO</name>
<dbReference type="GeneID" id="80884324"/>
<evidence type="ECO:0000256" key="1">
    <source>
        <dbReference type="SAM" id="MobiDB-lite"/>
    </source>
</evidence>
<protein>
    <submittedName>
        <fullName evidence="2">Uncharacterized protein</fullName>
    </submittedName>
</protein>
<proteinExistence type="predicted"/>
<evidence type="ECO:0000313" key="3">
    <source>
        <dbReference type="Proteomes" id="UP001217417"/>
    </source>
</evidence>
<dbReference type="EMBL" id="JARPMG010000003">
    <property type="protein sequence ID" value="KAJ8101942.1"/>
    <property type="molecule type" value="Genomic_DNA"/>
</dbReference>
<gene>
    <name evidence="2" type="ORF">POJ06DRAFT_266552</name>
</gene>
<accession>A0AAD7QY30</accession>
<dbReference type="RefSeq" id="XP_056045392.1">
    <property type="nucleotide sequence ID" value="XM_056189158.1"/>
</dbReference>
<keyword evidence="3" id="KW-1185">Reference proteome</keyword>